<keyword evidence="3" id="KW-1185">Reference proteome</keyword>
<dbReference type="EMBL" id="LXQA010145014">
    <property type="protein sequence ID" value="MCI25048.1"/>
    <property type="molecule type" value="Genomic_DNA"/>
</dbReference>
<feature type="domain" description="UBA" evidence="1">
    <location>
        <begin position="47"/>
        <end position="78"/>
    </location>
</feature>
<dbReference type="PROSITE" id="PS50030">
    <property type="entry name" value="UBA"/>
    <property type="match status" value="1"/>
</dbReference>
<dbReference type="InterPro" id="IPR015940">
    <property type="entry name" value="UBA"/>
</dbReference>
<proteinExistence type="predicted"/>
<protein>
    <submittedName>
        <fullName evidence="2">SNF1-related protein kinase catalytic subunit alpha KIN10</fullName>
    </submittedName>
</protein>
<dbReference type="InterPro" id="IPR011009">
    <property type="entry name" value="Kinase-like_dom_sf"/>
</dbReference>
<organism evidence="2 3">
    <name type="scientific">Trifolium medium</name>
    <dbReference type="NCBI Taxonomy" id="97028"/>
    <lineage>
        <taxon>Eukaryota</taxon>
        <taxon>Viridiplantae</taxon>
        <taxon>Streptophyta</taxon>
        <taxon>Embryophyta</taxon>
        <taxon>Tracheophyta</taxon>
        <taxon>Spermatophyta</taxon>
        <taxon>Magnoliopsida</taxon>
        <taxon>eudicotyledons</taxon>
        <taxon>Gunneridae</taxon>
        <taxon>Pentapetalae</taxon>
        <taxon>rosids</taxon>
        <taxon>fabids</taxon>
        <taxon>Fabales</taxon>
        <taxon>Fabaceae</taxon>
        <taxon>Papilionoideae</taxon>
        <taxon>50 kb inversion clade</taxon>
        <taxon>NPAAA clade</taxon>
        <taxon>Hologalegina</taxon>
        <taxon>IRL clade</taxon>
        <taxon>Trifolieae</taxon>
        <taxon>Trifolium</taxon>
    </lineage>
</organism>
<evidence type="ECO:0000313" key="3">
    <source>
        <dbReference type="Proteomes" id="UP000265520"/>
    </source>
</evidence>
<dbReference type="SUPFAM" id="SSF56112">
    <property type="entry name" value="Protein kinase-like (PK-like)"/>
    <property type="match status" value="1"/>
</dbReference>
<sequence>DLIPRLLVVDPMKRMTIPEIRQHPWFQVHLPRYLAVPPPDTLQQAKKIDEEILQEVVNRGFDREQLIASLRSRVQNEV</sequence>
<reference evidence="2 3" key="1">
    <citation type="journal article" date="2018" name="Front. Plant Sci.">
        <title>Red Clover (Trifolium pratense) and Zigzag Clover (T. medium) - A Picture of Genomic Similarities and Differences.</title>
        <authorList>
            <person name="Dluhosova J."/>
            <person name="Istvanek J."/>
            <person name="Nedelnik J."/>
            <person name="Repkova J."/>
        </authorList>
    </citation>
    <scope>NUCLEOTIDE SEQUENCE [LARGE SCALE GENOMIC DNA]</scope>
    <source>
        <strain evidence="3">cv. 10/8</strain>
        <tissue evidence="2">Leaf</tissue>
    </source>
</reference>
<dbReference type="Gene3D" id="1.10.510.10">
    <property type="entry name" value="Transferase(Phosphotransferase) domain 1"/>
    <property type="match status" value="1"/>
</dbReference>
<accession>A0A392QLF1</accession>
<dbReference type="GO" id="GO:0016301">
    <property type="term" value="F:kinase activity"/>
    <property type="evidence" value="ECO:0007669"/>
    <property type="project" value="UniProtKB-KW"/>
</dbReference>
<keyword evidence="2" id="KW-0808">Transferase</keyword>
<keyword evidence="2" id="KW-0418">Kinase</keyword>
<evidence type="ECO:0000259" key="1">
    <source>
        <dbReference type="PROSITE" id="PS50030"/>
    </source>
</evidence>
<comment type="caution">
    <text evidence="2">The sequence shown here is derived from an EMBL/GenBank/DDBJ whole genome shotgun (WGS) entry which is preliminary data.</text>
</comment>
<dbReference type="AlphaFoldDB" id="A0A392QLF1"/>
<dbReference type="Proteomes" id="UP000265520">
    <property type="component" value="Unassembled WGS sequence"/>
</dbReference>
<name>A0A392QLF1_9FABA</name>
<evidence type="ECO:0000313" key="2">
    <source>
        <dbReference type="EMBL" id="MCI25048.1"/>
    </source>
</evidence>
<dbReference type="CDD" id="cd14335">
    <property type="entry name" value="UBA_SnRK1_plant"/>
    <property type="match status" value="1"/>
</dbReference>
<feature type="non-terminal residue" evidence="2">
    <location>
        <position position="1"/>
    </location>
</feature>